<comment type="subcellular location">
    <subcellularLocation>
        <location evidence="1">Endoplasmic reticulum membrane</location>
        <topology evidence="1">Multi-pass membrane protein</topology>
    </subcellularLocation>
</comment>
<evidence type="ECO:0000313" key="9">
    <source>
        <dbReference type="EMBL" id="KAF9787285.1"/>
    </source>
</evidence>
<evidence type="ECO:0000256" key="4">
    <source>
        <dbReference type="ARBA" id="ARBA00022989"/>
    </source>
</evidence>
<dbReference type="GO" id="GO:0005789">
    <property type="term" value="C:endoplasmic reticulum membrane"/>
    <property type="evidence" value="ECO:0007669"/>
    <property type="project" value="UniProtKB-SubCell"/>
</dbReference>
<accession>A0A9P6HJI2</accession>
<evidence type="ECO:0000256" key="6">
    <source>
        <dbReference type="ARBA" id="ARBA00023136"/>
    </source>
</evidence>
<comment type="caution">
    <text evidence="9">The sequence shown here is derived from an EMBL/GenBank/DDBJ whole genome shotgun (WGS) entry which is preliminary data.</text>
</comment>
<evidence type="ECO:0000256" key="8">
    <source>
        <dbReference type="SAM" id="Phobius"/>
    </source>
</evidence>
<reference evidence="9" key="1">
    <citation type="journal article" date="2020" name="Nat. Commun.">
        <title>Large-scale genome sequencing of mycorrhizal fungi provides insights into the early evolution of symbiotic traits.</title>
        <authorList>
            <person name="Miyauchi S."/>
            <person name="Kiss E."/>
            <person name="Kuo A."/>
            <person name="Drula E."/>
            <person name="Kohler A."/>
            <person name="Sanchez-Garcia M."/>
            <person name="Morin E."/>
            <person name="Andreopoulos B."/>
            <person name="Barry K.W."/>
            <person name="Bonito G."/>
            <person name="Buee M."/>
            <person name="Carver A."/>
            <person name="Chen C."/>
            <person name="Cichocki N."/>
            <person name="Clum A."/>
            <person name="Culley D."/>
            <person name="Crous P.W."/>
            <person name="Fauchery L."/>
            <person name="Girlanda M."/>
            <person name="Hayes R.D."/>
            <person name="Keri Z."/>
            <person name="LaButti K."/>
            <person name="Lipzen A."/>
            <person name="Lombard V."/>
            <person name="Magnuson J."/>
            <person name="Maillard F."/>
            <person name="Murat C."/>
            <person name="Nolan M."/>
            <person name="Ohm R.A."/>
            <person name="Pangilinan J."/>
            <person name="Pereira M.F."/>
            <person name="Perotto S."/>
            <person name="Peter M."/>
            <person name="Pfister S."/>
            <person name="Riley R."/>
            <person name="Sitrit Y."/>
            <person name="Stielow J.B."/>
            <person name="Szollosi G."/>
            <person name="Zifcakova L."/>
            <person name="Stursova M."/>
            <person name="Spatafora J.W."/>
            <person name="Tedersoo L."/>
            <person name="Vaario L.M."/>
            <person name="Yamada A."/>
            <person name="Yan M."/>
            <person name="Wang P."/>
            <person name="Xu J."/>
            <person name="Bruns T."/>
            <person name="Baldrian P."/>
            <person name="Vilgalys R."/>
            <person name="Dunand C."/>
            <person name="Henrissat B."/>
            <person name="Grigoriev I.V."/>
            <person name="Hibbett D."/>
            <person name="Nagy L.G."/>
            <person name="Martin F.M."/>
        </authorList>
    </citation>
    <scope>NUCLEOTIDE SEQUENCE</scope>
    <source>
        <strain evidence="9">UH-Tt-Lm1</strain>
    </source>
</reference>
<dbReference type="CDD" id="cd23995">
    <property type="entry name" value="Seipin_BSCL2_like"/>
    <property type="match status" value="1"/>
</dbReference>
<keyword evidence="3" id="KW-0256">Endoplasmic reticulum</keyword>
<dbReference type="Proteomes" id="UP000736335">
    <property type="component" value="Unassembled WGS sequence"/>
</dbReference>
<feature type="compositionally biased region" description="Basic and acidic residues" evidence="7">
    <location>
        <begin position="273"/>
        <end position="288"/>
    </location>
</feature>
<keyword evidence="5" id="KW-0443">Lipid metabolism</keyword>
<feature type="transmembrane region" description="Helical" evidence="8">
    <location>
        <begin position="235"/>
        <end position="266"/>
    </location>
</feature>
<dbReference type="PANTHER" id="PTHR21212:SF0">
    <property type="entry name" value="SEIPIN"/>
    <property type="match status" value="1"/>
</dbReference>
<dbReference type="EMBL" id="WIUZ02000005">
    <property type="protein sequence ID" value="KAF9787285.1"/>
    <property type="molecule type" value="Genomic_DNA"/>
</dbReference>
<dbReference type="OrthoDB" id="3990054at2759"/>
<dbReference type="GO" id="GO:0140042">
    <property type="term" value="P:lipid droplet formation"/>
    <property type="evidence" value="ECO:0007669"/>
    <property type="project" value="UniProtKB-ARBA"/>
</dbReference>
<dbReference type="Pfam" id="PF06775">
    <property type="entry name" value="Seipin"/>
    <property type="match status" value="1"/>
</dbReference>
<keyword evidence="6 8" id="KW-0472">Membrane</keyword>
<evidence type="ECO:0000256" key="3">
    <source>
        <dbReference type="ARBA" id="ARBA00022824"/>
    </source>
</evidence>
<feature type="transmembrane region" description="Helical" evidence="8">
    <location>
        <begin position="26"/>
        <end position="45"/>
    </location>
</feature>
<feature type="compositionally biased region" description="Low complexity" evidence="7">
    <location>
        <begin position="322"/>
        <end position="337"/>
    </location>
</feature>
<feature type="transmembrane region" description="Helical" evidence="8">
    <location>
        <begin position="51"/>
        <end position="77"/>
    </location>
</feature>
<evidence type="ECO:0000256" key="7">
    <source>
        <dbReference type="SAM" id="MobiDB-lite"/>
    </source>
</evidence>
<dbReference type="AlphaFoldDB" id="A0A9P6HJI2"/>
<keyword evidence="4 8" id="KW-1133">Transmembrane helix</keyword>
<proteinExistence type="predicted"/>
<keyword evidence="10" id="KW-1185">Reference proteome</keyword>
<evidence type="ECO:0000313" key="10">
    <source>
        <dbReference type="Proteomes" id="UP000736335"/>
    </source>
</evidence>
<dbReference type="PANTHER" id="PTHR21212">
    <property type="entry name" value="BERNARDINELLI-SEIP CONGENITAL LIPODYSTROPHY 2 HOMOLOG BSCL2 PROTEIN"/>
    <property type="match status" value="1"/>
</dbReference>
<dbReference type="GO" id="GO:0006629">
    <property type="term" value="P:lipid metabolic process"/>
    <property type="evidence" value="ECO:0007669"/>
    <property type="project" value="UniProtKB-KW"/>
</dbReference>
<evidence type="ECO:0000256" key="1">
    <source>
        <dbReference type="ARBA" id="ARBA00004477"/>
    </source>
</evidence>
<keyword evidence="2 8" id="KW-0812">Transmembrane</keyword>
<evidence type="ECO:0000256" key="5">
    <source>
        <dbReference type="ARBA" id="ARBA00023098"/>
    </source>
</evidence>
<organism evidence="9 10">
    <name type="scientific">Thelephora terrestris</name>
    <dbReference type="NCBI Taxonomy" id="56493"/>
    <lineage>
        <taxon>Eukaryota</taxon>
        <taxon>Fungi</taxon>
        <taxon>Dikarya</taxon>
        <taxon>Basidiomycota</taxon>
        <taxon>Agaricomycotina</taxon>
        <taxon>Agaricomycetes</taxon>
        <taxon>Thelephorales</taxon>
        <taxon>Thelephoraceae</taxon>
        <taxon>Thelephora</taxon>
    </lineage>
</organism>
<gene>
    <name evidence="9" type="ORF">BJ322DRAFT_1107346</name>
</gene>
<feature type="region of interest" description="Disordered" evidence="7">
    <location>
        <begin position="273"/>
        <end position="370"/>
    </location>
</feature>
<name>A0A9P6HJI2_9AGAM</name>
<dbReference type="InterPro" id="IPR009617">
    <property type="entry name" value="Seipin"/>
</dbReference>
<sequence>MADEDDKTLMDASVDKKPPPGFISRVIWLPFTLTSRVLASLALSVRPLVPHLIPLLVGLSIVPLLALLSSGAGFYVWKTAAVSWETPLFLQYGDGIMPYAEAQLALSPRHLYDISLDLVVPTTEANIALGNFMTTLTLTTTSNKTLASVRRSAIVVPGARYSITRLLQPGTSKLKVSLIDRFVAGSNSVLAKIDLGRRDGWKGIGRGEGRELSVYSATLRGALRHRGIRGLVSRFPVFFGLVAATAFFFISSLCLTALLLPMVFWAGRLGPEDRSPVRPDSSPKREPKSPGPPKPRSRVRYEDEQKKFRRQRQYTAGTVGPSRSRSSKSSRPSLYSSEGVPLVGEPVASGSTTLRRRGSRRLSEQDWEDE</sequence>
<protein>
    <submittedName>
        <fullName evidence="9">Adipose-regulatory protein-domain-containing protein</fullName>
    </submittedName>
</protein>
<evidence type="ECO:0000256" key="2">
    <source>
        <dbReference type="ARBA" id="ARBA00022692"/>
    </source>
</evidence>
<reference evidence="9" key="2">
    <citation type="submission" date="2020-11" db="EMBL/GenBank/DDBJ databases">
        <authorList>
            <consortium name="DOE Joint Genome Institute"/>
            <person name="Kuo A."/>
            <person name="Miyauchi S."/>
            <person name="Kiss E."/>
            <person name="Drula E."/>
            <person name="Kohler A."/>
            <person name="Sanchez-Garcia M."/>
            <person name="Andreopoulos B."/>
            <person name="Barry K.W."/>
            <person name="Bonito G."/>
            <person name="Buee M."/>
            <person name="Carver A."/>
            <person name="Chen C."/>
            <person name="Cichocki N."/>
            <person name="Clum A."/>
            <person name="Culley D."/>
            <person name="Crous P.W."/>
            <person name="Fauchery L."/>
            <person name="Girlanda M."/>
            <person name="Hayes R."/>
            <person name="Keri Z."/>
            <person name="Labutti K."/>
            <person name="Lipzen A."/>
            <person name="Lombard V."/>
            <person name="Magnuson J."/>
            <person name="Maillard F."/>
            <person name="Morin E."/>
            <person name="Murat C."/>
            <person name="Nolan M."/>
            <person name="Ohm R."/>
            <person name="Pangilinan J."/>
            <person name="Pereira M."/>
            <person name="Perotto S."/>
            <person name="Peter M."/>
            <person name="Riley R."/>
            <person name="Sitrit Y."/>
            <person name="Stielow B."/>
            <person name="Szollosi G."/>
            <person name="Zifcakova L."/>
            <person name="Stursova M."/>
            <person name="Spatafora J.W."/>
            <person name="Tedersoo L."/>
            <person name="Vaario L.-M."/>
            <person name="Yamada A."/>
            <person name="Yan M."/>
            <person name="Wang P."/>
            <person name="Xu J."/>
            <person name="Bruns T."/>
            <person name="Baldrian P."/>
            <person name="Vilgalys R."/>
            <person name="Henrissat B."/>
            <person name="Grigoriev I.V."/>
            <person name="Hibbett D."/>
            <person name="Nagy L.G."/>
            <person name="Martin F.M."/>
        </authorList>
    </citation>
    <scope>NUCLEOTIDE SEQUENCE</scope>
    <source>
        <strain evidence="9">UH-Tt-Lm1</strain>
    </source>
</reference>